<evidence type="ECO:0000313" key="6">
    <source>
        <dbReference type="EMBL" id="OCH91060.1"/>
    </source>
</evidence>
<dbReference type="GO" id="GO:0008017">
    <property type="term" value="F:microtubule binding"/>
    <property type="evidence" value="ECO:0007669"/>
    <property type="project" value="TreeGrafter"/>
</dbReference>
<evidence type="ECO:0000313" key="7">
    <source>
        <dbReference type="Proteomes" id="UP000250043"/>
    </source>
</evidence>
<dbReference type="GO" id="GO:0005737">
    <property type="term" value="C:cytoplasm"/>
    <property type="evidence" value="ECO:0007669"/>
    <property type="project" value="TreeGrafter"/>
</dbReference>
<sequence length="818" mass="91234">MDNGQFDNFSDTQSETTSNVGGGVGLSDPVHSAERRRMLDVINSLRNSVAGLDIDLPMIAVVGSQSAGKSSLIEAISGITLPRAGGTCTRCPIKCRLKHSEDQWQCTVSVQFLANGMPREEVFGNPISIKSEVEDRIRRAQRAILNPGVPDLYRYLNSAEDDTTQTDLSFSSNCISLEITGNDVVDLDFVDLPGLIASVGSGGNPGDIALVHDLVKSYIEKPSCIVLLTVACETDFQNQAAHLLAKMVDPDGRRIVGVLTKPDRIPAGEEESWLCFIRNEKEPLDHGWFSVKQPDSRALERGITRDEAHREEDEFFAHALGWSDLATRHRAQLGTSNLVARLSDVLVALIRRRLPELTQDVQRLLEQTREELGHLPTPPAVDPVVQLHLLLSNFSRDLSKQMEGTPYEGLIQSFKPAQDNFRKAIRATAPDFRPTENPHPRGTALRPGQLVRPVQAVDRTSRRGRPRGRSASHSALDTYIVSGEEDDDDIPPNDGRAIYVDEVMACAESAVTRELPVHHPFVVIRDFITAIVEHWKSPAELLLDFEYGRLLQYVQDIIEPHFGNYDEGGLKGKIEVIINQYILSCREKAMSQIMWLLAQEGEPFTLNLPNYSNYKEKFLVRYRRCRQDRQYDGLQSILKAYKPPDPARSLMASYERMIPTPSMVSAKSVASSLASRTPSPTRGSSADHAINQALSGLRLIHSSFRDLDATDFMKLLPVDEYEPALNIMATVQAYFHVARKRFTDLVPMALDHELILSLTRGGTLDAEILTKLGVTGLQGPNRCRELLREPQRIARHRGELLHMLEQLDVAMRKLGNLT</sequence>
<dbReference type="AlphaFoldDB" id="A0A8E2DK37"/>
<feature type="domain" description="Dynamin-type G" evidence="5">
    <location>
        <begin position="53"/>
        <end position="355"/>
    </location>
</feature>
<dbReference type="Gene3D" id="3.40.50.300">
    <property type="entry name" value="P-loop containing nucleotide triphosphate hydrolases"/>
    <property type="match status" value="1"/>
</dbReference>
<dbReference type="SUPFAM" id="SSF52540">
    <property type="entry name" value="P-loop containing nucleoside triphosphate hydrolases"/>
    <property type="match status" value="1"/>
</dbReference>
<dbReference type="CDD" id="cd08771">
    <property type="entry name" value="DLP_1"/>
    <property type="match status" value="1"/>
</dbReference>
<evidence type="ECO:0000256" key="2">
    <source>
        <dbReference type="ARBA" id="ARBA00023134"/>
    </source>
</evidence>
<dbReference type="SMART" id="SM00053">
    <property type="entry name" value="DYNc"/>
    <property type="match status" value="1"/>
</dbReference>
<keyword evidence="2" id="KW-0342">GTP-binding</keyword>
<dbReference type="GO" id="GO:0016020">
    <property type="term" value="C:membrane"/>
    <property type="evidence" value="ECO:0007669"/>
    <property type="project" value="TreeGrafter"/>
</dbReference>
<dbReference type="InterPro" id="IPR000375">
    <property type="entry name" value="Dynamin_stalk"/>
</dbReference>
<dbReference type="PROSITE" id="PS51388">
    <property type="entry name" value="GED"/>
    <property type="match status" value="1"/>
</dbReference>
<protein>
    <submittedName>
        <fullName evidence="6">Uncharacterized protein</fullName>
    </submittedName>
</protein>
<dbReference type="GO" id="GO:0003924">
    <property type="term" value="F:GTPase activity"/>
    <property type="evidence" value="ECO:0007669"/>
    <property type="project" value="InterPro"/>
</dbReference>
<dbReference type="Pfam" id="PF00350">
    <property type="entry name" value="Dynamin_N"/>
    <property type="match status" value="1"/>
</dbReference>
<dbReference type="Proteomes" id="UP000250043">
    <property type="component" value="Unassembled WGS sequence"/>
</dbReference>
<feature type="region of interest" description="Disordered" evidence="3">
    <location>
        <begin position="430"/>
        <end position="475"/>
    </location>
</feature>
<dbReference type="InterPro" id="IPR027417">
    <property type="entry name" value="P-loop_NTPase"/>
</dbReference>
<dbReference type="GO" id="GO:0005525">
    <property type="term" value="F:GTP binding"/>
    <property type="evidence" value="ECO:0007669"/>
    <property type="project" value="InterPro"/>
</dbReference>
<dbReference type="Gene3D" id="1.20.120.1240">
    <property type="entry name" value="Dynamin, middle domain"/>
    <property type="match status" value="1"/>
</dbReference>
<dbReference type="OrthoDB" id="5061070at2759"/>
<dbReference type="InterPro" id="IPR001401">
    <property type="entry name" value="Dynamin_GTPase"/>
</dbReference>
<dbReference type="Pfam" id="PF02212">
    <property type="entry name" value="GED"/>
    <property type="match status" value="1"/>
</dbReference>
<proteinExistence type="predicted"/>
<keyword evidence="7" id="KW-1185">Reference proteome</keyword>
<gene>
    <name evidence="6" type="ORF">OBBRIDRAFT_551710</name>
</gene>
<dbReference type="InterPro" id="IPR003130">
    <property type="entry name" value="GED"/>
</dbReference>
<dbReference type="InterPro" id="IPR022812">
    <property type="entry name" value="Dynamin"/>
</dbReference>
<name>A0A8E2DK37_9APHY</name>
<dbReference type="GO" id="GO:0005874">
    <property type="term" value="C:microtubule"/>
    <property type="evidence" value="ECO:0007669"/>
    <property type="project" value="TreeGrafter"/>
</dbReference>
<dbReference type="InterPro" id="IPR045063">
    <property type="entry name" value="Dynamin_N"/>
</dbReference>
<evidence type="ECO:0000256" key="3">
    <source>
        <dbReference type="SAM" id="MobiDB-lite"/>
    </source>
</evidence>
<keyword evidence="1" id="KW-0547">Nucleotide-binding</keyword>
<reference evidence="6 7" key="1">
    <citation type="submission" date="2016-07" db="EMBL/GenBank/DDBJ databases">
        <title>Draft genome of the white-rot fungus Obba rivulosa 3A-2.</title>
        <authorList>
            <consortium name="DOE Joint Genome Institute"/>
            <person name="Miettinen O."/>
            <person name="Riley R."/>
            <person name="Acob R."/>
            <person name="Barry K."/>
            <person name="Cullen D."/>
            <person name="De Vries R."/>
            <person name="Hainaut M."/>
            <person name="Hatakka A."/>
            <person name="Henrissat B."/>
            <person name="Hilden K."/>
            <person name="Kuo R."/>
            <person name="Labutti K."/>
            <person name="Lipzen A."/>
            <person name="Makela M.R."/>
            <person name="Sandor L."/>
            <person name="Spatafora J.W."/>
            <person name="Grigoriev I.V."/>
            <person name="Hibbett D.S."/>
        </authorList>
    </citation>
    <scope>NUCLEOTIDE SEQUENCE [LARGE SCALE GENOMIC DNA]</scope>
    <source>
        <strain evidence="6 7">3A-2</strain>
    </source>
</reference>
<feature type="compositionally biased region" description="Polar residues" evidence="3">
    <location>
        <begin position="1"/>
        <end position="19"/>
    </location>
</feature>
<feature type="region of interest" description="Disordered" evidence="3">
    <location>
        <begin position="1"/>
        <end position="29"/>
    </location>
</feature>
<dbReference type="EMBL" id="KV722392">
    <property type="protein sequence ID" value="OCH91060.1"/>
    <property type="molecule type" value="Genomic_DNA"/>
</dbReference>
<dbReference type="PRINTS" id="PR00195">
    <property type="entry name" value="DYNAMIN"/>
</dbReference>
<dbReference type="PROSITE" id="PS51718">
    <property type="entry name" value="G_DYNAMIN_2"/>
    <property type="match status" value="1"/>
</dbReference>
<dbReference type="InterPro" id="IPR020850">
    <property type="entry name" value="GED_dom"/>
</dbReference>
<dbReference type="Pfam" id="PF01031">
    <property type="entry name" value="Dynamin_M"/>
    <property type="match status" value="1"/>
</dbReference>
<evidence type="ECO:0000259" key="4">
    <source>
        <dbReference type="PROSITE" id="PS51388"/>
    </source>
</evidence>
<dbReference type="PANTHER" id="PTHR11566">
    <property type="entry name" value="DYNAMIN"/>
    <property type="match status" value="1"/>
</dbReference>
<dbReference type="InterPro" id="IPR030381">
    <property type="entry name" value="G_DYNAMIN_dom"/>
</dbReference>
<evidence type="ECO:0000256" key="1">
    <source>
        <dbReference type="ARBA" id="ARBA00022741"/>
    </source>
</evidence>
<evidence type="ECO:0000259" key="5">
    <source>
        <dbReference type="PROSITE" id="PS51718"/>
    </source>
</evidence>
<feature type="domain" description="GED" evidence="4">
    <location>
        <begin position="724"/>
        <end position="818"/>
    </location>
</feature>
<accession>A0A8E2DK37</accession>
<organism evidence="6 7">
    <name type="scientific">Obba rivulosa</name>
    <dbReference type="NCBI Taxonomy" id="1052685"/>
    <lineage>
        <taxon>Eukaryota</taxon>
        <taxon>Fungi</taxon>
        <taxon>Dikarya</taxon>
        <taxon>Basidiomycota</taxon>
        <taxon>Agaricomycotina</taxon>
        <taxon>Agaricomycetes</taxon>
        <taxon>Polyporales</taxon>
        <taxon>Gelatoporiaceae</taxon>
        <taxon>Obba</taxon>
    </lineage>
</organism>